<feature type="compositionally biased region" description="Low complexity" evidence="6">
    <location>
        <begin position="149"/>
        <end position="160"/>
    </location>
</feature>
<dbReference type="Gene3D" id="2.60.40.230">
    <property type="entry name" value="Neocarzinostatin-like"/>
    <property type="match status" value="1"/>
</dbReference>
<feature type="compositionally biased region" description="Basic and acidic residues" evidence="6">
    <location>
        <begin position="161"/>
        <end position="172"/>
    </location>
</feature>
<evidence type="ECO:0000256" key="2">
    <source>
        <dbReference type="ARBA" id="ARBA00022529"/>
    </source>
</evidence>
<evidence type="ECO:0000256" key="5">
    <source>
        <dbReference type="ARBA" id="ARBA00023157"/>
    </source>
</evidence>
<accession>A0A938Y6K8</accession>
<dbReference type="AlphaFoldDB" id="A0A938Y6K8"/>
<feature type="signal peptide" evidence="8">
    <location>
        <begin position="1"/>
        <end position="25"/>
    </location>
</feature>
<keyword evidence="5" id="KW-1015">Disulfide bond</keyword>
<evidence type="ECO:0000256" key="4">
    <source>
        <dbReference type="ARBA" id="ARBA00023125"/>
    </source>
</evidence>
<reference evidence="9" key="1">
    <citation type="submission" date="2021-01" db="EMBL/GenBank/DDBJ databases">
        <title>Novel species in genus Nocardioides.</title>
        <authorList>
            <person name="Zhang G."/>
        </authorList>
    </citation>
    <scope>NUCLEOTIDE SEQUENCE</scope>
    <source>
        <strain evidence="9">Zg-536</strain>
    </source>
</reference>
<keyword evidence="8" id="KW-0732">Signal</keyword>
<comment type="caution">
    <text evidence="9">The sequence shown here is derived from an EMBL/GenBank/DDBJ whole genome shotgun (WGS) entry which is preliminary data.</text>
</comment>
<feature type="transmembrane region" description="Helical" evidence="7">
    <location>
        <begin position="180"/>
        <end position="200"/>
    </location>
</feature>
<evidence type="ECO:0000256" key="1">
    <source>
        <dbReference type="ARBA" id="ARBA00010648"/>
    </source>
</evidence>
<organism evidence="9 10">
    <name type="scientific">Nocardioides faecalis</name>
    <dbReference type="NCBI Taxonomy" id="2803858"/>
    <lineage>
        <taxon>Bacteria</taxon>
        <taxon>Bacillati</taxon>
        <taxon>Actinomycetota</taxon>
        <taxon>Actinomycetes</taxon>
        <taxon>Propionibacteriales</taxon>
        <taxon>Nocardioidaceae</taxon>
        <taxon>Nocardioides</taxon>
    </lineage>
</organism>
<dbReference type="GO" id="GO:0042742">
    <property type="term" value="P:defense response to bacterium"/>
    <property type="evidence" value="ECO:0007669"/>
    <property type="project" value="UniProtKB-KW"/>
</dbReference>
<feature type="region of interest" description="Disordered" evidence="6">
    <location>
        <begin position="149"/>
        <end position="173"/>
    </location>
</feature>
<protein>
    <submittedName>
        <fullName evidence="9">LPXTG cell wall anchor domain-containing protein</fullName>
    </submittedName>
</protein>
<keyword evidence="2" id="KW-0929">Antimicrobial</keyword>
<dbReference type="NCBIfam" id="TIGR01167">
    <property type="entry name" value="LPXTG_anchor"/>
    <property type="match status" value="1"/>
</dbReference>
<dbReference type="Pfam" id="PF00960">
    <property type="entry name" value="Neocarzinostat"/>
    <property type="match status" value="1"/>
</dbReference>
<keyword evidence="3" id="KW-0044">Antibiotic</keyword>
<feature type="chain" id="PRO_5038495094" evidence="8">
    <location>
        <begin position="26"/>
        <end position="208"/>
    </location>
</feature>
<keyword evidence="7" id="KW-0472">Membrane</keyword>
<keyword evidence="4" id="KW-0238">DNA-binding</keyword>
<evidence type="ECO:0000256" key="3">
    <source>
        <dbReference type="ARBA" id="ARBA00023022"/>
    </source>
</evidence>
<dbReference type="RefSeq" id="WP_205290494.1">
    <property type="nucleotide sequence ID" value="NZ_CP074406.1"/>
</dbReference>
<dbReference type="Proteomes" id="UP000663791">
    <property type="component" value="Unassembled WGS sequence"/>
</dbReference>
<keyword evidence="7" id="KW-0812">Transmembrane</keyword>
<dbReference type="InterPro" id="IPR027273">
    <property type="entry name" value="Neocarzinostatin-like"/>
</dbReference>
<keyword evidence="10" id="KW-1185">Reference proteome</keyword>
<sequence length="208" mass="20778">MKNASTLLKAIVSLTALLVVTIVAAPPSFAKATLEVSASQNLKDGQKIDISGGGYKPGLTQIAVGQCIEGYTGPSHCNLQGGATFRNADASGSIGSFSVVVKEKFGAHDCTKVKCVLASGPLPTVADAATVKANQVIIPITFGGAPAAEAPAETPAAAPAADERAATDDELPKTGVADSLPMIMMAGLVLLLAGAGLRLGTRRPGGVA</sequence>
<keyword evidence="7" id="KW-1133">Transmembrane helix</keyword>
<evidence type="ECO:0000256" key="8">
    <source>
        <dbReference type="SAM" id="SignalP"/>
    </source>
</evidence>
<dbReference type="SUPFAM" id="SSF49319">
    <property type="entry name" value="Actinoxanthin-like"/>
    <property type="match status" value="1"/>
</dbReference>
<dbReference type="GO" id="GO:0003677">
    <property type="term" value="F:DNA binding"/>
    <property type="evidence" value="ECO:0007669"/>
    <property type="project" value="UniProtKB-KW"/>
</dbReference>
<gene>
    <name evidence="9" type="ORF">JK386_04610</name>
</gene>
<dbReference type="InterPro" id="IPR002186">
    <property type="entry name" value="Neocarzinostatin_fam"/>
</dbReference>
<comment type="similarity">
    <text evidence="1">Belongs to the neocarzinostatin family.</text>
</comment>
<dbReference type="EMBL" id="JAERTX010000004">
    <property type="protein sequence ID" value="MBM9459173.1"/>
    <property type="molecule type" value="Genomic_DNA"/>
</dbReference>
<name>A0A938Y6K8_9ACTN</name>
<proteinExistence type="inferred from homology"/>
<evidence type="ECO:0000256" key="6">
    <source>
        <dbReference type="SAM" id="MobiDB-lite"/>
    </source>
</evidence>
<evidence type="ECO:0000313" key="9">
    <source>
        <dbReference type="EMBL" id="MBM9459173.1"/>
    </source>
</evidence>
<evidence type="ECO:0000256" key="7">
    <source>
        <dbReference type="SAM" id="Phobius"/>
    </source>
</evidence>
<evidence type="ECO:0000313" key="10">
    <source>
        <dbReference type="Proteomes" id="UP000663791"/>
    </source>
</evidence>